<feature type="domain" description="Receptor ligand binding region" evidence="6">
    <location>
        <begin position="8"/>
        <end position="95"/>
    </location>
</feature>
<evidence type="ECO:0000256" key="3">
    <source>
        <dbReference type="ARBA" id="ARBA00022989"/>
    </source>
</evidence>
<dbReference type="EMBL" id="UYRT01006488">
    <property type="protein sequence ID" value="VDK40634.1"/>
    <property type="molecule type" value="Genomic_DNA"/>
</dbReference>
<keyword evidence="3" id="KW-1133">Transmembrane helix</keyword>
<evidence type="ECO:0000313" key="7">
    <source>
        <dbReference type="EMBL" id="VDK40634.1"/>
    </source>
</evidence>
<dbReference type="OrthoDB" id="425344at2759"/>
<dbReference type="Proteomes" id="UP000271098">
    <property type="component" value="Unassembled WGS sequence"/>
</dbReference>
<evidence type="ECO:0000256" key="2">
    <source>
        <dbReference type="ARBA" id="ARBA00022692"/>
    </source>
</evidence>
<keyword evidence="8" id="KW-1185">Reference proteome</keyword>
<accession>A0A183D4R3</accession>
<dbReference type="AlphaFoldDB" id="A0A183D4R3"/>
<proteinExistence type="predicted"/>
<keyword evidence="5" id="KW-0325">Glycoprotein</keyword>
<reference evidence="9" key="1">
    <citation type="submission" date="2016-06" db="UniProtKB">
        <authorList>
            <consortium name="WormBaseParasite"/>
        </authorList>
    </citation>
    <scope>IDENTIFICATION</scope>
</reference>
<organism evidence="9">
    <name type="scientific">Gongylonema pulchrum</name>
    <dbReference type="NCBI Taxonomy" id="637853"/>
    <lineage>
        <taxon>Eukaryota</taxon>
        <taxon>Metazoa</taxon>
        <taxon>Ecdysozoa</taxon>
        <taxon>Nematoda</taxon>
        <taxon>Chromadorea</taxon>
        <taxon>Rhabditida</taxon>
        <taxon>Spirurina</taxon>
        <taxon>Spiruromorpha</taxon>
        <taxon>Spiruroidea</taxon>
        <taxon>Gongylonematidae</taxon>
        <taxon>Gongylonema</taxon>
    </lineage>
</organism>
<comment type="subcellular location">
    <subcellularLocation>
        <location evidence="1">Membrane</location>
    </subcellularLocation>
</comment>
<dbReference type="PANTHER" id="PTHR24060">
    <property type="entry name" value="METABOTROPIC GLUTAMATE RECEPTOR"/>
    <property type="match status" value="1"/>
</dbReference>
<evidence type="ECO:0000259" key="6">
    <source>
        <dbReference type="Pfam" id="PF01094"/>
    </source>
</evidence>
<evidence type="ECO:0000256" key="5">
    <source>
        <dbReference type="ARBA" id="ARBA00023180"/>
    </source>
</evidence>
<gene>
    <name evidence="7" type="ORF">GPUH_LOCUS3705</name>
</gene>
<dbReference type="InterPro" id="IPR050726">
    <property type="entry name" value="mGluR"/>
</dbReference>
<evidence type="ECO:0000256" key="1">
    <source>
        <dbReference type="ARBA" id="ARBA00004370"/>
    </source>
</evidence>
<dbReference type="GO" id="GO:0016020">
    <property type="term" value="C:membrane"/>
    <property type="evidence" value="ECO:0007669"/>
    <property type="project" value="UniProtKB-SubCell"/>
</dbReference>
<evidence type="ECO:0000313" key="9">
    <source>
        <dbReference type="WBParaSite" id="GPUH_0000371101-mRNA-1"/>
    </source>
</evidence>
<keyword evidence="2" id="KW-0812">Transmembrane</keyword>
<name>A0A183D4R3_9BILA</name>
<dbReference type="Gene3D" id="3.40.50.2300">
    <property type="match status" value="1"/>
</dbReference>
<evidence type="ECO:0000313" key="8">
    <source>
        <dbReference type="Proteomes" id="UP000271098"/>
    </source>
</evidence>
<dbReference type="Pfam" id="PF01094">
    <property type="entry name" value="ANF_receptor"/>
    <property type="match status" value="1"/>
</dbReference>
<keyword evidence="4" id="KW-0472">Membrane</keyword>
<dbReference type="SUPFAM" id="SSF53822">
    <property type="entry name" value="Periplasmic binding protein-like I"/>
    <property type="match status" value="1"/>
</dbReference>
<dbReference type="InterPro" id="IPR028082">
    <property type="entry name" value="Peripla_BP_I"/>
</dbReference>
<reference evidence="7 8" key="2">
    <citation type="submission" date="2018-11" db="EMBL/GenBank/DDBJ databases">
        <authorList>
            <consortium name="Pathogen Informatics"/>
        </authorList>
    </citation>
    <scope>NUCLEOTIDE SEQUENCE [LARGE SCALE GENOMIC DNA]</scope>
</reference>
<evidence type="ECO:0000256" key="4">
    <source>
        <dbReference type="ARBA" id="ARBA00023136"/>
    </source>
</evidence>
<dbReference type="InterPro" id="IPR001828">
    <property type="entry name" value="ANF_lig-bd_rcpt"/>
</dbReference>
<sequence>MINDNVAQSVCIAYSEKVKSLADPAEFDKILNSLRSQKSVPQVVVCFCEGRTMHMMFKAQQRLRQQFPKMRPFQWICSDGWNDRLDVVEGVELEAAGSFSIRFETF</sequence>
<dbReference type="WBParaSite" id="GPUH_0000371101-mRNA-1">
    <property type="protein sequence ID" value="GPUH_0000371101-mRNA-1"/>
    <property type="gene ID" value="GPUH_0000371101"/>
</dbReference>
<protein>
    <submittedName>
        <fullName evidence="9">ANF_receptor domain-containing protein</fullName>
    </submittedName>
</protein>